<evidence type="ECO:0000313" key="4">
    <source>
        <dbReference type="Proteomes" id="UP000290407"/>
    </source>
</evidence>
<dbReference type="RefSeq" id="WP_129599170.1">
    <property type="nucleotide sequence ID" value="NZ_SBLB01000001.1"/>
</dbReference>
<dbReference type="AlphaFoldDB" id="A0A4Q2UST1"/>
<protein>
    <submittedName>
        <fullName evidence="3">Tetratricopeptide repeat protein</fullName>
    </submittedName>
</protein>
<evidence type="ECO:0000256" key="2">
    <source>
        <dbReference type="SAM" id="Phobius"/>
    </source>
</evidence>
<dbReference type="SUPFAM" id="SSF48452">
    <property type="entry name" value="TPR-like"/>
    <property type="match status" value="1"/>
</dbReference>
<organism evidence="3 4">
    <name type="scientific">Spirosoma sordidisoli</name>
    <dbReference type="NCBI Taxonomy" id="2502893"/>
    <lineage>
        <taxon>Bacteria</taxon>
        <taxon>Pseudomonadati</taxon>
        <taxon>Bacteroidota</taxon>
        <taxon>Cytophagia</taxon>
        <taxon>Cytophagales</taxon>
        <taxon>Cytophagaceae</taxon>
        <taxon>Spirosoma</taxon>
    </lineage>
</organism>
<proteinExistence type="predicted"/>
<reference evidence="3 4" key="1">
    <citation type="submission" date="2019-01" db="EMBL/GenBank/DDBJ databases">
        <title>Spirosoma flava sp. nov., a propanil-degrading bacterium isolated from herbicide-contaminated soil.</title>
        <authorList>
            <person name="Zhang L."/>
            <person name="Jiang J.-D."/>
        </authorList>
    </citation>
    <scope>NUCLEOTIDE SEQUENCE [LARGE SCALE GENOMIC DNA]</scope>
    <source>
        <strain evidence="3 4">TY50</strain>
    </source>
</reference>
<keyword evidence="2" id="KW-1133">Transmembrane helix</keyword>
<dbReference type="InterPro" id="IPR011990">
    <property type="entry name" value="TPR-like_helical_dom_sf"/>
</dbReference>
<keyword evidence="4" id="KW-1185">Reference proteome</keyword>
<feature type="transmembrane region" description="Helical" evidence="2">
    <location>
        <begin position="93"/>
        <end position="110"/>
    </location>
</feature>
<feature type="region of interest" description="Disordered" evidence="1">
    <location>
        <begin position="62"/>
        <end position="81"/>
    </location>
</feature>
<name>A0A4Q2UST1_9BACT</name>
<evidence type="ECO:0000256" key="1">
    <source>
        <dbReference type="SAM" id="MobiDB-lite"/>
    </source>
</evidence>
<keyword evidence="2" id="KW-0472">Membrane</keyword>
<dbReference type="Gene3D" id="1.25.40.10">
    <property type="entry name" value="Tetratricopeptide repeat domain"/>
    <property type="match status" value="1"/>
</dbReference>
<gene>
    <name evidence="3" type="ORF">EQG79_01160</name>
</gene>
<dbReference type="EMBL" id="SBLB01000001">
    <property type="protein sequence ID" value="RYC70790.1"/>
    <property type="molecule type" value="Genomic_DNA"/>
</dbReference>
<evidence type="ECO:0000313" key="3">
    <source>
        <dbReference type="EMBL" id="RYC70790.1"/>
    </source>
</evidence>
<dbReference type="Proteomes" id="UP000290407">
    <property type="component" value="Unassembled WGS sequence"/>
</dbReference>
<sequence length="258" mass="29090">MNDLEIIENYLNGQLSADERTRFETSLRTDPALADALAFYVLTKQVARQEAREQRLAELDALRRNKHPQPPIHTGSDEPTVATPRRRLAPMRWVAAASVLLLLGLGWYIFRQAGGPTSAVELADTYLNQQYGQLSTTMSGGPADRLKQGIDLYNQQKFQEAELIFNQLLTEQPDNDRVLKLAGLVALRQANYDEAIARFHRLSQRTDLYSNPGTFLEALARLKRNQPMDKEQAKKLLDEVITSNLEGKSTAQSLVKQL</sequence>
<comment type="caution">
    <text evidence="3">The sequence shown here is derived from an EMBL/GenBank/DDBJ whole genome shotgun (WGS) entry which is preliminary data.</text>
</comment>
<keyword evidence="2" id="KW-0812">Transmembrane</keyword>
<accession>A0A4Q2UST1</accession>